<dbReference type="Pfam" id="PF12763">
    <property type="entry name" value="EH"/>
    <property type="match status" value="1"/>
</dbReference>
<dbReference type="PANTHER" id="PTHR11216:SF74">
    <property type="entry name" value="ACTIN CYTOSKELETON-REGULATORY COMPLEX PROTEIN END3"/>
    <property type="match status" value="1"/>
</dbReference>
<evidence type="ECO:0000256" key="11">
    <source>
        <dbReference type="ARBA" id="ARBA00022837"/>
    </source>
</evidence>
<evidence type="ECO:0000256" key="16">
    <source>
        <dbReference type="ARBA" id="ARBA00025194"/>
    </source>
</evidence>
<proteinExistence type="inferred from homology"/>
<dbReference type="InterPro" id="IPR025604">
    <property type="entry name" value="End3"/>
</dbReference>
<dbReference type="InterPro" id="IPR002048">
    <property type="entry name" value="EF_hand_dom"/>
</dbReference>
<evidence type="ECO:0000256" key="17">
    <source>
        <dbReference type="ARBA" id="ARBA00029684"/>
    </source>
</evidence>
<evidence type="ECO:0000259" key="20">
    <source>
        <dbReference type="PROSITE" id="PS50222"/>
    </source>
</evidence>
<dbReference type="PANTHER" id="PTHR11216">
    <property type="entry name" value="EH DOMAIN"/>
    <property type="match status" value="1"/>
</dbReference>
<comment type="caution">
    <text evidence="21">The sequence shown here is derived from an EMBL/GenBank/DDBJ whole genome shotgun (WGS) entry which is preliminary data.</text>
</comment>
<dbReference type="SMART" id="SM00027">
    <property type="entry name" value="EH"/>
    <property type="match status" value="2"/>
</dbReference>
<evidence type="ECO:0000256" key="4">
    <source>
        <dbReference type="ARBA" id="ARBA00009909"/>
    </source>
</evidence>
<dbReference type="PROSITE" id="PS50222">
    <property type="entry name" value="EF_HAND_2"/>
    <property type="match status" value="1"/>
</dbReference>
<evidence type="ECO:0000256" key="5">
    <source>
        <dbReference type="ARBA" id="ARBA00011159"/>
    </source>
</evidence>
<organism evidence="21 22">
    <name type="scientific">Stereocaulon virgatum</name>
    <dbReference type="NCBI Taxonomy" id="373712"/>
    <lineage>
        <taxon>Eukaryota</taxon>
        <taxon>Fungi</taxon>
        <taxon>Dikarya</taxon>
        <taxon>Ascomycota</taxon>
        <taxon>Pezizomycotina</taxon>
        <taxon>Lecanoromycetes</taxon>
        <taxon>OSLEUM clade</taxon>
        <taxon>Lecanoromycetidae</taxon>
        <taxon>Lecanorales</taxon>
        <taxon>Lecanorineae</taxon>
        <taxon>Stereocaulaceae</taxon>
        <taxon>Stereocaulon</taxon>
    </lineage>
</organism>
<gene>
    <name evidence="21" type="ORF">N7G274_006756</name>
</gene>
<feature type="domain" description="EH" evidence="19">
    <location>
        <begin position="143"/>
        <end position="231"/>
    </location>
</feature>
<keyword evidence="11" id="KW-0106">Calcium</keyword>
<keyword evidence="13" id="KW-0472">Membrane</keyword>
<evidence type="ECO:0000256" key="18">
    <source>
        <dbReference type="SAM" id="Coils"/>
    </source>
</evidence>
<evidence type="ECO:0000256" key="15">
    <source>
        <dbReference type="ARBA" id="ARBA00023212"/>
    </source>
</evidence>
<evidence type="ECO:0000313" key="21">
    <source>
        <dbReference type="EMBL" id="KAL2040313.1"/>
    </source>
</evidence>
<evidence type="ECO:0000256" key="6">
    <source>
        <dbReference type="ARBA" id="ARBA00022475"/>
    </source>
</evidence>
<keyword evidence="7" id="KW-0963">Cytoplasm</keyword>
<dbReference type="Gene3D" id="1.10.238.10">
    <property type="entry name" value="EF-hand"/>
    <property type="match status" value="2"/>
</dbReference>
<comment type="subunit">
    <text evidence="5">Component of the PAN1 actin cytoskeleton-regulatory complex.</text>
</comment>
<evidence type="ECO:0000256" key="13">
    <source>
        <dbReference type="ARBA" id="ARBA00023136"/>
    </source>
</evidence>
<evidence type="ECO:0000259" key="19">
    <source>
        <dbReference type="PROSITE" id="PS50031"/>
    </source>
</evidence>
<feature type="domain" description="EH" evidence="19">
    <location>
        <begin position="10"/>
        <end position="100"/>
    </location>
</feature>
<keyword evidence="15" id="KW-0206">Cytoskeleton</keyword>
<evidence type="ECO:0000256" key="9">
    <source>
        <dbReference type="ARBA" id="ARBA00022737"/>
    </source>
</evidence>
<dbReference type="InterPro" id="IPR011992">
    <property type="entry name" value="EF-hand-dom_pair"/>
</dbReference>
<dbReference type="Proteomes" id="UP001590950">
    <property type="component" value="Unassembled WGS sequence"/>
</dbReference>
<sequence length="412" mass="46554">MSNKRIEQAEVEKYWEIFSPLANGGTHLSGAQAASVLKNSQLRDDQLERVWDLADVDNDGNLDFEEFCVAMRIIFDLVNGEYADVPSSLPDWLVPESKAHLVQANRALSGTQPAFSPISNSYDDDDDTPGLKDGFDWYMSPSDKAQYESIYTANKSPHGALSFQSLEPLYSSLDVPDTDLRSAWNLVNPASEPAIGKNAVLAFLHMLNKRHEGYRIPRSVPPSLRATFEQGQIDYNVENKGVKTKSGSSRWAIDDEETSTGRKAKFGDTYLSRLGVGGKSSYQPTGTDFSSTRTTEDWEEVRLKRQLQDLEDKINTIESRAKGKGGRRREEGSKPALVKRELEMLLDYKRKEIRELERGEGRSKVGESLRGVENEIKDIKNMVDGLETHLKTREEVLEDLRRQIEEEKRSTR</sequence>
<evidence type="ECO:0000256" key="8">
    <source>
        <dbReference type="ARBA" id="ARBA00022583"/>
    </source>
</evidence>
<evidence type="ECO:0000256" key="14">
    <source>
        <dbReference type="ARBA" id="ARBA00023203"/>
    </source>
</evidence>
<dbReference type="CDD" id="cd00052">
    <property type="entry name" value="EH"/>
    <property type="match status" value="1"/>
</dbReference>
<comment type="similarity">
    <text evidence="4">Belongs to the END3 family.</text>
</comment>
<accession>A0ABR4AAD5</accession>
<dbReference type="InterPro" id="IPR018247">
    <property type="entry name" value="EF_Hand_1_Ca_BS"/>
</dbReference>
<dbReference type="PROSITE" id="PS50031">
    <property type="entry name" value="EH"/>
    <property type="match status" value="2"/>
</dbReference>
<dbReference type="InterPro" id="IPR000261">
    <property type="entry name" value="EH_dom"/>
</dbReference>
<keyword evidence="6" id="KW-1003">Cell membrane</keyword>
<keyword evidence="14" id="KW-0009">Actin-binding</keyword>
<evidence type="ECO:0000256" key="3">
    <source>
        <dbReference type="ARBA" id="ARBA00004413"/>
    </source>
</evidence>
<evidence type="ECO:0000256" key="10">
    <source>
        <dbReference type="ARBA" id="ARBA00022753"/>
    </source>
</evidence>
<keyword evidence="8" id="KW-0254">Endocytosis</keyword>
<evidence type="ECO:0000256" key="1">
    <source>
        <dbReference type="ARBA" id="ARBA00004125"/>
    </source>
</evidence>
<protein>
    <recommendedName>
        <fullName evidence="17">Endocytosis protein 3</fullName>
    </recommendedName>
</protein>
<dbReference type="PROSITE" id="PS00018">
    <property type="entry name" value="EF_HAND_1"/>
    <property type="match status" value="1"/>
</dbReference>
<name>A0ABR4AAD5_9LECA</name>
<feature type="domain" description="EF-hand" evidence="20">
    <location>
        <begin position="42"/>
        <end position="77"/>
    </location>
</feature>
<dbReference type="EMBL" id="JBEFKJ010000021">
    <property type="protein sequence ID" value="KAL2040313.1"/>
    <property type="molecule type" value="Genomic_DNA"/>
</dbReference>
<reference evidence="21 22" key="1">
    <citation type="submission" date="2024-09" db="EMBL/GenBank/DDBJ databases">
        <title>Rethinking Asexuality: The Enigmatic Case of Functional Sexual Genes in Lepraria (Stereocaulaceae).</title>
        <authorList>
            <person name="Doellman M."/>
            <person name="Sun Y."/>
            <person name="Barcenas-Pena A."/>
            <person name="Lumbsch H.T."/>
            <person name="Grewe F."/>
        </authorList>
    </citation>
    <scope>NUCLEOTIDE SEQUENCE [LARGE SCALE GENOMIC DNA]</scope>
    <source>
        <strain evidence="21 22">Mercado 3170</strain>
    </source>
</reference>
<keyword evidence="9" id="KW-0677">Repeat</keyword>
<keyword evidence="22" id="KW-1185">Reference proteome</keyword>
<comment type="subcellular location">
    <subcellularLocation>
        <location evidence="3">Cell membrane</location>
        <topology evidence="3">Peripheral membrane protein</topology>
        <orientation evidence="3">Cytoplasmic side</orientation>
    </subcellularLocation>
    <subcellularLocation>
        <location evidence="2">Cytoplasm</location>
        <location evidence="2">Cytoskeleton</location>
        <location evidence="2">Actin patch</location>
    </subcellularLocation>
    <subcellularLocation>
        <location evidence="1">Endosome membrane</location>
        <topology evidence="1">Peripheral membrane protein</topology>
        <orientation evidence="1">Cytoplasmic side</orientation>
    </subcellularLocation>
</comment>
<dbReference type="Pfam" id="PF12761">
    <property type="entry name" value="End3"/>
    <property type="match status" value="1"/>
</dbReference>
<keyword evidence="10" id="KW-0967">Endosome</keyword>
<evidence type="ECO:0000313" key="22">
    <source>
        <dbReference type="Proteomes" id="UP001590950"/>
    </source>
</evidence>
<evidence type="ECO:0000256" key="12">
    <source>
        <dbReference type="ARBA" id="ARBA00023054"/>
    </source>
</evidence>
<keyword evidence="12 18" id="KW-0175">Coiled coil</keyword>
<comment type="function">
    <text evidence="16">Component of the PAN1 actin cytoskeleton-regulatory complex required for the internalization of endosomes during actin-coupled endocytosis. The complex links the site of endocytosis to the cell membrane-associated actin cytoskeleton. Mediates uptake of external molecules and vacuolar degradation of plasma membrane proteins. Plays a role in the proper organization of the cell membrane-associated actin cytoskeleton and promotes its destabilization.</text>
</comment>
<evidence type="ECO:0000256" key="7">
    <source>
        <dbReference type="ARBA" id="ARBA00022490"/>
    </source>
</evidence>
<evidence type="ECO:0000256" key="2">
    <source>
        <dbReference type="ARBA" id="ARBA00004134"/>
    </source>
</evidence>
<dbReference type="SUPFAM" id="SSF47473">
    <property type="entry name" value="EF-hand"/>
    <property type="match status" value="2"/>
</dbReference>
<feature type="coiled-coil region" evidence="18">
    <location>
        <begin position="300"/>
        <end position="410"/>
    </location>
</feature>
<dbReference type="SMART" id="SM00054">
    <property type="entry name" value="EFh"/>
    <property type="match status" value="1"/>
</dbReference>